<dbReference type="PANTHER" id="PTHR43716:SF1">
    <property type="entry name" value="D-2-HYDROXYGLUTARATE DEHYDROGENASE, MITOCHONDRIAL"/>
    <property type="match status" value="1"/>
</dbReference>
<dbReference type="FunFam" id="3.30.70.2740:FF:000002">
    <property type="entry name" value="D-2-hydroxyglutarate dehydrogenase mitochondrial"/>
    <property type="match status" value="1"/>
</dbReference>
<dbReference type="InterPro" id="IPR006094">
    <property type="entry name" value="Oxid_FAD_bind_N"/>
</dbReference>
<dbReference type="Proteomes" id="UP000887566">
    <property type="component" value="Unplaced"/>
</dbReference>
<keyword evidence="11" id="KW-1185">Reference proteome</keyword>
<dbReference type="Pfam" id="PF02913">
    <property type="entry name" value="FAD-oxidase_C"/>
    <property type="match status" value="1"/>
</dbReference>
<dbReference type="FunFam" id="3.30.43.10:FF:000011">
    <property type="entry name" value="D-lactate dehydrogenase (Cytochrome)"/>
    <property type="match status" value="1"/>
</dbReference>
<name>A0A914UKG8_9BILA</name>
<proteinExistence type="inferred from homology"/>
<evidence type="ECO:0000256" key="4">
    <source>
        <dbReference type="ARBA" id="ARBA00022827"/>
    </source>
</evidence>
<protein>
    <recommendedName>
        <fullName evidence="7">D-2-hydroxyglutarate dehydrogenase, mitochondrial</fullName>
        <ecNumber evidence="6">1.1.99.39</ecNumber>
    </recommendedName>
</protein>
<dbReference type="InterPro" id="IPR051264">
    <property type="entry name" value="FAD-oxidored/transferase_4"/>
</dbReference>
<dbReference type="Gene3D" id="1.10.45.10">
    <property type="entry name" value="Vanillyl-alcohol Oxidase, Chain A, domain 4"/>
    <property type="match status" value="1"/>
</dbReference>
<evidence type="ECO:0000256" key="6">
    <source>
        <dbReference type="ARBA" id="ARBA00039003"/>
    </source>
</evidence>
<comment type="function">
    <text evidence="8">Catalyzes the oxidation of D-2-hydroxyglutarate (D-2-HG) to alpha-ketoglutarate. Also catalyzes the oxidation of other D-2-hydroxyacids, such as D-malate (D-MAL) and D-lactate (D-LAC). Exhibits high activities towards D-2-HG and D-MAL but a very weak activity towards D-LAC.</text>
</comment>
<dbReference type="AlphaFoldDB" id="A0A914UKG8"/>
<evidence type="ECO:0000256" key="7">
    <source>
        <dbReference type="ARBA" id="ARBA00039639"/>
    </source>
</evidence>
<dbReference type="Gene3D" id="3.30.70.2740">
    <property type="match status" value="1"/>
</dbReference>
<comment type="catalytic activity">
    <reaction evidence="9">
        <text>(R)-malate + A = oxaloacetate + AH2</text>
        <dbReference type="Rhea" id="RHEA:67460"/>
        <dbReference type="ChEBI" id="CHEBI:13193"/>
        <dbReference type="ChEBI" id="CHEBI:15588"/>
        <dbReference type="ChEBI" id="CHEBI:16452"/>
        <dbReference type="ChEBI" id="CHEBI:17499"/>
    </reaction>
    <physiologicalReaction direction="left-to-right" evidence="9">
        <dbReference type="Rhea" id="RHEA:67461"/>
    </physiologicalReaction>
</comment>
<dbReference type="InterPro" id="IPR016164">
    <property type="entry name" value="FAD-linked_Oxase-like_C"/>
</dbReference>
<dbReference type="WBParaSite" id="PSAMB.scaffold10790size3831.g33601.t1">
    <property type="protein sequence ID" value="PSAMB.scaffold10790size3831.g33601.t1"/>
    <property type="gene ID" value="PSAMB.scaffold10790size3831.g33601"/>
</dbReference>
<dbReference type="InterPro" id="IPR016167">
    <property type="entry name" value="FAD-bd_PCMH_sub1"/>
</dbReference>
<feature type="domain" description="FAD-binding PCMH-type" evidence="10">
    <location>
        <begin position="78"/>
        <end position="259"/>
    </location>
</feature>
<reference evidence="12" key="1">
    <citation type="submission" date="2022-11" db="UniProtKB">
        <authorList>
            <consortium name="WormBaseParasite"/>
        </authorList>
    </citation>
    <scope>IDENTIFICATION</scope>
</reference>
<evidence type="ECO:0000259" key="10">
    <source>
        <dbReference type="PROSITE" id="PS51387"/>
    </source>
</evidence>
<dbReference type="GO" id="GO:0005739">
    <property type="term" value="C:mitochondrion"/>
    <property type="evidence" value="ECO:0007669"/>
    <property type="project" value="TreeGrafter"/>
</dbReference>
<dbReference type="GO" id="GO:0071949">
    <property type="term" value="F:FAD binding"/>
    <property type="evidence" value="ECO:0007669"/>
    <property type="project" value="InterPro"/>
</dbReference>
<dbReference type="InterPro" id="IPR036318">
    <property type="entry name" value="FAD-bd_PCMH-like_sf"/>
</dbReference>
<evidence type="ECO:0000313" key="11">
    <source>
        <dbReference type="Proteomes" id="UP000887566"/>
    </source>
</evidence>
<dbReference type="InterPro" id="IPR016166">
    <property type="entry name" value="FAD-bd_PCMH"/>
</dbReference>
<organism evidence="11 12">
    <name type="scientific">Plectus sambesii</name>
    <dbReference type="NCBI Taxonomy" id="2011161"/>
    <lineage>
        <taxon>Eukaryota</taxon>
        <taxon>Metazoa</taxon>
        <taxon>Ecdysozoa</taxon>
        <taxon>Nematoda</taxon>
        <taxon>Chromadorea</taxon>
        <taxon>Plectida</taxon>
        <taxon>Plectina</taxon>
        <taxon>Plectoidea</taxon>
        <taxon>Plectidae</taxon>
        <taxon>Plectus</taxon>
    </lineage>
</organism>
<dbReference type="PANTHER" id="PTHR43716">
    <property type="entry name" value="D-2-HYDROXYGLUTARATE DEHYDROGENASE, MITOCHONDRIAL"/>
    <property type="match status" value="1"/>
</dbReference>
<evidence type="ECO:0000313" key="12">
    <source>
        <dbReference type="WBParaSite" id="PSAMB.scaffold10790size3831.g33601.t1"/>
    </source>
</evidence>
<dbReference type="Gene3D" id="3.30.43.10">
    <property type="entry name" value="Uridine Diphospho-n-acetylenolpyruvylglucosamine Reductase, domain 2"/>
    <property type="match status" value="1"/>
</dbReference>
<evidence type="ECO:0000256" key="1">
    <source>
        <dbReference type="ARBA" id="ARBA00001974"/>
    </source>
</evidence>
<comment type="cofactor">
    <cofactor evidence="1">
        <name>FAD</name>
        <dbReference type="ChEBI" id="CHEBI:57692"/>
    </cofactor>
</comment>
<accession>A0A914UKG8</accession>
<dbReference type="EC" id="1.1.99.39" evidence="6"/>
<evidence type="ECO:0000256" key="5">
    <source>
        <dbReference type="ARBA" id="ARBA00023002"/>
    </source>
</evidence>
<comment type="similarity">
    <text evidence="2">Belongs to the FAD-binding oxidoreductase/transferase type 4 family.</text>
</comment>
<evidence type="ECO:0000256" key="2">
    <source>
        <dbReference type="ARBA" id="ARBA00008000"/>
    </source>
</evidence>
<dbReference type="InterPro" id="IPR016171">
    <property type="entry name" value="Vanillyl_alc_oxidase_C-sub2"/>
</dbReference>
<keyword evidence="3" id="KW-0285">Flavoprotein</keyword>
<dbReference type="FunFam" id="3.30.70.2190:FF:000001">
    <property type="entry name" value="D-2-hydroxyglutarate dehydrogenase mitochondrial"/>
    <property type="match status" value="1"/>
</dbReference>
<dbReference type="Gene3D" id="3.30.70.2190">
    <property type="match status" value="1"/>
</dbReference>
<dbReference type="GO" id="GO:0051990">
    <property type="term" value="F:(R)-2-hydroxyglutarate dehydrogenase activity"/>
    <property type="evidence" value="ECO:0007669"/>
    <property type="project" value="UniProtKB-EC"/>
</dbReference>
<keyword evidence="4" id="KW-0274">FAD</keyword>
<dbReference type="Pfam" id="PF01565">
    <property type="entry name" value="FAD_binding_4"/>
    <property type="match status" value="1"/>
</dbReference>
<dbReference type="InterPro" id="IPR004113">
    <property type="entry name" value="FAD-bd_oxidored_4_C"/>
</dbReference>
<evidence type="ECO:0000256" key="8">
    <source>
        <dbReference type="ARBA" id="ARBA00045410"/>
    </source>
</evidence>
<dbReference type="Gene3D" id="3.30.465.10">
    <property type="match status" value="1"/>
</dbReference>
<dbReference type="SUPFAM" id="SSF56176">
    <property type="entry name" value="FAD-binding/transporter-associated domain-like"/>
    <property type="match status" value="1"/>
</dbReference>
<evidence type="ECO:0000256" key="9">
    <source>
        <dbReference type="ARBA" id="ARBA00049267"/>
    </source>
</evidence>
<sequence length="504" mass="55730">MMIGRLTQRASCALRIEARRCKSTAPLTSTQLPNLKRGDYSSLTDADVQHFERLLGAGGVLRDETDIAPYNTDWMSWYRGRSRCVLLPRTVEEVSAVMKHCFDRRLAVVPQSGNTGLVGASVPVFDEIVVSMRRLNKRFDFDPIPGILQCDAGLVLEELDTRLGEFGYMMPLDLGAKGSCLIGGNVATGAGGVRLLRYGSLHAHVLALEVVLPDKDGTVLECGPALRKDNTGFHESHLFIGSEGQLGLITQVAMTAVPKPNSVQVAMLGCDSFLDCCKVLGDAKRLLGEILSSFEMMDSETMRCLKENHGRHNVLSTPAAFNLLIETSGSSQEHDQAKLNKFLESCLEKGLAVDGVLATSVEQANTFWALRENATLALMDDGYVFKHDISLPLKHYYRLTEAVRERVGSLAKRVITYGHVGDGNTHLNVTASEFSQELYDRLYPFVYEWTTQHGGSISAEHGVGLLKKRYMPLGKSPAHLAQYGRLKRFYDPRLILNPYKMLTM</sequence>
<dbReference type="InterPro" id="IPR016169">
    <property type="entry name" value="FAD-bd_PCMH_sub2"/>
</dbReference>
<dbReference type="PROSITE" id="PS51387">
    <property type="entry name" value="FAD_PCMH"/>
    <property type="match status" value="1"/>
</dbReference>
<keyword evidence="5" id="KW-0560">Oxidoreductase</keyword>
<dbReference type="SUPFAM" id="SSF55103">
    <property type="entry name" value="FAD-linked oxidases, C-terminal domain"/>
    <property type="match status" value="1"/>
</dbReference>
<evidence type="ECO:0000256" key="3">
    <source>
        <dbReference type="ARBA" id="ARBA00022630"/>
    </source>
</evidence>